<accession>A0A015L644</accession>
<keyword evidence="2" id="KW-1185">Reference proteome</keyword>
<sequence>MRMPMTPPDRIYMELANFTSNKERFSSKKSSEKKKKIKTPNEEVVVDMIKNLRIENSKGEKEVEIEIGSAVSTI</sequence>
<comment type="caution">
    <text evidence="1">The sequence shown here is derived from an EMBL/GenBank/DDBJ whole genome shotgun (WGS) entry which is preliminary data.</text>
</comment>
<protein>
    <submittedName>
        <fullName evidence="1">Uncharacterized protein</fullName>
    </submittedName>
</protein>
<organism evidence="1 2">
    <name type="scientific">Rhizophagus irregularis (strain DAOM 197198w)</name>
    <name type="common">Glomus intraradices</name>
    <dbReference type="NCBI Taxonomy" id="1432141"/>
    <lineage>
        <taxon>Eukaryota</taxon>
        <taxon>Fungi</taxon>
        <taxon>Fungi incertae sedis</taxon>
        <taxon>Mucoromycota</taxon>
        <taxon>Glomeromycotina</taxon>
        <taxon>Glomeromycetes</taxon>
        <taxon>Glomerales</taxon>
        <taxon>Glomeraceae</taxon>
        <taxon>Rhizophagus</taxon>
    </lineage>
</organism>
<evidence type="ECO:0000313" key="2">
    <source>
        <dbReference type="Proteomes" id="UP000022910"/>
    </source>
</evidence>
<dbReference type="EMBL" id="JEMT01017454">
    <property type="protein sequence ID" value="EXX68011.1"/>
    <property type="molecule type" value="Genomic_DNA"/>
</dbReference>
<name>A0A015L644_RHIIW</name>
<evidence type="ECO:0000313" key="1">
    <source>
        <dbReference type="EMBL" id="EXX68011.1"/>
    </source>
</evidence>
<proteinExistence type="predicted"/>
<dbReference type="HOGENOM" id="CLU_2689036_0_0_1"/>
<dbReference type="AlphaFoldDB" id="A0A015L644"/>
<dbReference type="Proteomes" id="UP000022910">
    <property type="component" value="Unassembled WGS sequence"/>
</dbReference>
<gene>
    <name evidence="1" type="ORF">RirG_109070</name>
</gene>
<reference evidence="1 2" key="1">
    <citation type="submission" date="2014-02" db="EMBL/GenBank/DDBJ databases">
        <title>Single nucleus genome sequencing reveals high similarity among nuclei of an endomycorrhizal fungus.</title>
        <authorList>
            <person name="Lin K."/>
            <person name="Geurts R."/>
            <person name="Zhang Z."/>
            <person name="Limpens E."/>
            <person name="Saunders D.G."/>
            <person name="Mu D."/>
            <person name="Pang E."/>
            <person name="Cao H."/>
            <person name="Cha H."/>
            <person name="Lin T."/>
            <person name="Zhou Q."/>
            <person name="Shang Y."/>
            <person name="Li Y."/>
            <person name="Ivanov S."/>
            <person name="Sharma T."/>
            <person name="Velzen R.V."/>
            <person name="Ruijter N.D."/>
            <person name="Aanen D.K."/>
            <person name="Win J."/>
            <person name="Kamoun S."/>
            <person name="Bisseling T."/>
            <person name="Huang S."/>
        </authorList>
    </citation>
    <scope>NUCLEOTIDE SEQUENCE [LARGE SCALE GENOMIC DNA]</scope>
    <source>
        <strain evidence="2">DAOM197198w</strain>
    </source>
</reference>